<dbReference type="EMBL" id="PYAV01000007">
    <property type="protein sequence ID" value="PSL45081.1"/>
    <property type="molecule type" value="Genomic_DNA"/>
</dbReference>
<dbReference type="GO" id="GO:0071555">
    <property type="term" value="P:cell wall organization"/>
    <property type="evidence" value="ECO:0007669"/>
    <property type="project" value="UniProtKB-KW"/>
</dbReference>
<dbReference type="HAMAP" id="MF_02065">
    <property type="entry name" value="MltG"/>
    <property type="match status" value="1"/>
</dbReference>
<dbReference type="NCBIfam" id="TIGR00247">
    <property type="entry name" value="endolytic transglycosylase MltG"/>
    <property type="match status" value="1"/>
</dbReference>
<evidence type="ECO:0000256" key="1">
    <source>
        <dbReference type="ARBA" id="ARBA00022475"/>
    </source>
</evidence>
<dbReference type="InterPro" id="IPR003770">
    <property type="entry name" value="MLTG-like"/>
</dbReference>
<dbReference type="CDD" id="cd08010">
    <property type="entry name" value="MltG_like"/>
    <property type="match status" value="1"/>
</dbReference>
<comment type="subcellular location">
    <subcellularLocation>
        <location evidence="7">Cell membrane</location>
        <topology evidence="7">Single-pass membrane protein</topology>
    </subcellularLocation>
</comment>
<keyword evidence="5 7" id="KW-0456">Lyase</keyword>
<dbReference type="PANTHER" id="PTHR30518:SF2">
    <property type="entry name" value="ENDOLYTIC MUREIN TRANSGLYCOSYLASE"/>
    <property type="match status" value="1"/>
</dbReference>
<evidence type="ECO:0000256" key="2">
    <source>
        <dbReference type="ARBA" id="ARBA00022692"/>
    </source>
</evidence>
<evidence type="ECO:0000256" key="3">
    <source>
        <dbReference type="ARBA" id="ARBA00022989"/>
    </source>
</evidence>
<dbReference type="GO" id="GO:0009252">
    <property type="term" value="P:peptidoglycan biosynthetic process"/>
    <property type="evidence" value="ECO:0007669"/>
    <property type="project" value="UniProtKB-UniRule"/>
</dbReference>
<evidence type="ECO:0000256" key="5">
    <source>
        <dbReference type="ARBA" id="ARBA00023239"/>
    </source>
</evidence>
<dbReference type="Proteomes" id="UP000242310">
    <property type="component" value="Unassembled WGS sequence"/>
</dbReference>
<dbReference type="AlphaFoldDB" id="A0A2P8HFU4"/>
<keyword evidence="2 7" id="KW-0812">Transmembrane</keyword>
<organism evidence="8 9">
    <name type="scientific">Salsuginibacillus halophilus</name>
    <dbReference type="NCBI Taxonomy" id="517424"/>
    <lineage>
        <taxon>Bacteria</taxon>
        <taxon>Bacillati</taxon>
        <taxon>Bacillota</taxon>
        <taxon>Bacilli</taxon>
        <taxon>Bacillales</taxon>
        <taxon>Bacillaceae</taxon>
        <taxon>Salsuginibacillus</taxon>
    </lineage>
</organism>
<evidence type="ECO:0000256" key="6">
    <source>
        <dbReference type="ARBA" id="ARBA00023316"/>
    </source>
</evidence>
<feature type="transmembrane region" description="Helical" evidence="7">
    <location>
        <begin position="21"/>
        <end position="45"/>
    </location>
</feature>
<evidence type="ECO:0000256" key="7">
    <source>
        <dbReference type="HAMAP-Rule" id="MF_02065"/>
    </source>
</evidence>
<protein>
    <recommendedName>
        <fullName evidence="7">Endolytic murein transglycosylase</fullName>
        <ecNumber evidence="7">4.2.2.29</ecNumber>
    </recommendedName>
    <alternativeName>
        <fullName evidence="7">Peptidoglycan lytic transglycosylase</fullName>
    </alternativeName>
    <alternativeName>
        <fullName evidence="7">Peptidoglycan polymerization terminase</fullName>
    </alternativeName>
</protein>
<keyword evidence="6 7" id="KW-0961">Cell wall biogenesis/degradation</keyword>
<comment type="function">
    <text evidence="7">Functions as a peptidoglycan terminase that cleaves nascent peptidoglycan strands endolytically to terminate their elongation.</text>
</comment>
<sequence>MTSETTNKQHKQADQARLVRRFVVIALTVIVLGLAAAAVGGYFYLQSALSPVDEENEEDIHIEVPSGSSSAEIGDILEENDLIQNSTIFHYYVRYQNESGFQAGEYTLNQSMEIDEMIEALKEGRVEEEPAFYFIVPEGLWLEDIIEIIGEETPVEAEAFEETIEDETFLQEMIETYDFVEEEILDDEIKRPLEGYLFPDRYDFYEEEIGSEDIVHAMLEQMEAQLNGLTEQMEEKNASSHELLTLASIIEREAQTTEDRFKISGVLYNRLEDGMPLQVDPTVAYALDSHLYMTSYDDLEVDDPYNTYKYDGLPPGPIATSGFESMQAAVEPDEHEYLYFYARVGGEVLYSETFEEHDEIHQEYRDEWIEAQED</sequence>
<dbReference type="GO" id="GO:0005886">
    <property type="term" value="C:plasma membrane"/>
    <property type="evidence" value="ECO:0007669"/>
    <property type="project" value="UniProtKB-SubCell"/>
</dbReference>
<keyword evidence="4 7" id="KW-0472">Membrane</keyword>
<feature type="site" description="Important for catalytic activity" evidence="7">
    <location>
        <position position="253"/>
    </location>
</feature>
<evidence type="ECO:0000313" key="9">
    <source>
        <dbReference type="Proteomes" id="UP000242310"/>
    </source>
</evidence>
<dbReference type="PANTHER" id="PTHR30518">
    <property type="entry name" value="ENDOLYTIC MUREIN TRANSGLYCOSYLASE"/>
    <property type="match status" value="1"/>
</dbReference>
<keyword evidence="3 7" id="KW-1133">Transmembrane helix</keyword>
<accession>A0A2P8HFU4</accession>
<comment type="caution">
    <text evidence="8">The sequence shown here is derived from an EMBL/GenBank/DDBJ whole genome shotgun (WGS) entry which is preliminary data.</text>
</comment>
<evidence type="ECO:0000256" key="4">
    <source>
        <dbReference type="ARBA" id="ARBA00023136"/>
    </source>
</evidence>
<dbReference type="Pfam" id="PF02618">
    <property type="entry name" value="YceG"/>
    <property type="match status" value="1"/>
</dbReference>
<dbReference type="GO" id="GO:0008932">
    <property type="term" value="F:lytic endotransglycosylase activity"/>
    <property type="evidence" value="ECO:0007669"/>
    <property type="project" value="UniProtKB-UniRule"/>
</dbReference>
<dbReference type="RefSeq" id="WP_245893935.1">
    <property type="nucleotide sequence ID" value="NZ_PYAV01000007.1"/>
</dbReference>
<name>A0A2P8HFU4_9BACI</name>
<keyword evidence="1 7" id="KW-1003">Cell membrane</keyword>
<gene>
    <name evidence="7" type="primary">mltG</name>
    <name evidence="8" type="ORF">B0H94_10786</name>
</gene>
<dbReference type="EC" id="4.2.2.29" evidence="7"/>
<comment type="similarity">
    <text evidence="7">Belongs to the transglycosylase MltG family.</text>
</comment>
<proteinExistence type="inferred from homology"/>
<comment type="catalytic activity">
    <reaction evidence="7">
        <text>a peptidoglycan chain = a peptidoglycan chain with N-acetyl-1,6-anhydromuramyl-[peptide] at the reducing end + a peptidoglycan chain with N-acetylglucosamine at the non-reducing end.</text>
        <dbReference type="EC" id="4.2.2.29"/>
    </reaction>
</comment>
<reference evidence="8 9" key="1">
    <citation type="submission" date="2018-03" db="EMBL/GenBank/DDBJ databases">
        <title>Genomic Encyclopedia of Type Strains, Phase III (KMG-III): the genomes of soil and plant-associated and newly described type strains.</title>
        <authorList>
            <person name="Whitman W."/>
        </authorList>
    </citation>
    <scope>NUCLEOTIDE SEQUENCE [LARGE SCALE GENOMIC DNA]</scope>
    <source>
        <strain evidence="8 9">CGMCC 1.07653</strain>
    </source>
</reference>
<dbReference type="Gene3D" id="3.30.1490.480">
    <property type="entry name" value="Endolytic murein transglycosylase"/>
    <property type="match status" value="1"/>
</dbReference>
<keyword evidence="9" id="KW-1185">Reference proteome</keyword>
<evidence type="ECO:0000313" key="8">
    <source>
        <dbReference type="EMBL" id="PSL45081.1"/>
    </source>
</evidence>